<proteinExistence type="predicted"/>
<dbReference type="SUPFAM" id="SSF140566">
    <property type="entry name" value="FlgN-like"/>
    <property type="match status" value="1"/>
</dbReference>
<sequence>MDEIIRILRAELALCMKLEAAAQAQREALKANLDGRRVTETTQTVDGLLRQISVFEKQKEELLQKAGCESMLELLKHQPYSKEKMEAKEYMNRMTELFQRIRNIGSANKLLLKNDMEYLTFSLNVMTQSQAGPGYDDTESPDKAAIQGKKLFDRSV</sequence>
<dbReference type="EMBL" id="FQUG01000002">
    <property type="protein sequence ID" value="SHE31958.1"/>
    <property type="molecule type" value="Genomic_DNA"/>
</dbReference>
<feature type="region of interest" description="Disordered" evidence="2">
    <location>
        <begin position="132"/>
        <end position="156"/>
    </location>
</feature>
<dbReference type="AlphaFoldDB" id="A0A1M4SII1"/>
<dbReference type="RefSeq" id="WP_072934274.1">
    <property type="nucleotide sequence ID" value="NZ_FQUG01000002.1"/>
</dbReference>
<evidence type="ECO:0000313" key="3">
    <source>
        <dbReference type="EMBL" id="SHE31958.1"/>
    </source>
</evidence>
<dbReference type="Proteomes" id="UP000184404">
    <property type="component" value="Unassembled WGS sequence"/>
</dbReference>
<keyword evidence="4" id="KW-1185">Reference proteome</keyword>
<dbReference type="Gene3D" id="1.20.58.300">
    <property type="entry name" value="FlgN-like"/>
    <property type="match status" value="1"/>
</dbReference>
<reference evidence="3 4" key="1">
    <citation type="submission" date="2016-11" db="EMBL/GenBank/DDBJ databases">
        <authorList>
            <person name="Jaros S."/>
            <person name="Januszkiewicz K."/>
            <person name="Wedrychowicz H."/>
        </authorList>
    </citation>
    <scope>NUCLEOTIDE SEQUENCE [LARGE SCALE GENOMIC DNA]</scope>
    <source>
        <strain evidence="3 4">DSM 10502</strain>
    </source>
</reference>
<protein>
    <submittedName>
        <fullName evidence="3">FlgN protein</fullName>
    </submittedName>
</protein>
<dbReference type="Pfam" id="PF05130">
    <property type="entry name" value="FlgN"/>
    <property type="match status" value="1"/>
</dbReference>
<dbReference type="STRING" id="1123243.SAMN02745190_00146"/>
<evidence type="ECO:0000256" key="1">
    <source>
        <dbReference type="ARBA" id="ARBA00022795"/>
    </source>
</evidence>
<gene>
    <name evidence="3" type="ORF">SAMN02745190_00146</name>
</gene>
<evidence type="ECO:0000313" key="4">
    <source>
        <dbReference type="Proteomes" id="UP000184404"/>
    </source>
</evidence>
<organism evidence="3 4">
    <name type="scientific">Schwartzia succinivorans DSM 10502</name>
    <dbReference type="NCBI Taxonomy" id="1123243"/>
    <lineage>
        <taxon>Bacteria</taxon>
        <taxon>Bacillati</taxon>
        <taxon>Bacillota</taxon>
        <taxon>Negativicutes</taxon>
        <taxon>Selenomonadales</taxon>
        <taxon>Selenomonadaceae</taxon>
        <taxon>Schwartzia</taxon>
    </lineage>
</organism>
<dbReference type="GO" id="GO:0044780">
    <property type="term" value="P:bacterial-type flagellum assembly"/>
    <property type="evidence" value="ECO:0007669"/>
    <property type="project" value="InterPro"/>
</dbReference>
<evidence type="ECO:0000256" key="2">
    <source>
        <dbReference type="SAM" id="MobiDB-lite"/>
    </source>
</evidence>
<dbReference type="InterPro" id="IPR036679">
    <property type="entry name" value="FlgN-like_sf"/>
</dbReference>
<dbReference type="OrthoDB" id="2660802at2"/>
<accession>A0A1M4SII1</accession>
<dbReference type="InterPro" id="IPR007809">
    <property type="entry name" value="FlgN-like"/>
</dbReference>
<keyword evidence="1" id="KW-1005">Bacterial flagellum biogenesis</keyword>
<name>A0A1M4SII1_9FIRM</name>